<evidence type="ECO:0000313" key="2">
    <source>
        <dbReference type="Proteomes" id="UP001152888"/>
    </source>
</evidence>
<dbReference type="InterPro" id="IPR039841">
    <property type="entry name" value="INTS14"/>
</dbReference>
<dbReference type="Proteomes" id="UP001152888">
    <property type="component" value="Unassembled WGS sequence"/>
</dbReference>
<organism evidence="1 2">
    <name type="scientific">Acanthoscelides obtectus</name>
    <name type="common">Bean weevil</name>
    <name type="synonym">Bruchus obtectus</name>
    <dbReference type="NCBI Taxonomy" id="200917"/>
    <lineage>
        <taxon>Eukaryota</taxon>
        <taxon>Metazoa</taxon>
        <taxon>Ecdysozoa</taxon>
        <taxon>Arthropoda</taxon>
        <taxon>Hexapoda</taxon>
        <taxon>Insecta</taxon>
        <taxon>Pterygota</taxon>
        <taxon>Neoptera</taxon>
        <taxon>Endopterygota</taxon>
        <taxon>Coleoptera</taxon>
        <taxon>Polyphaga</taxon>
        <taxon>Cucujiformia</taxon>
        <taxon>Chrysomeloidea</taxon>
        <taxon>Chrysomelidae</taxon>
        <taxon>Bruchinae</taxon>
        <taxon>Bruchini</taxon>
        <taxon>Acanthoscelides</taxon>
    </lineage>
</organism>
<keyword evidence="2" id="KW-1185">Reference proteome</keyword>
<evidence type="ECO:0000313" key="1">
    <source>
        <dbReference type="EMBL" id="CAH1965879.1"/>
    </source>
</evidence>
<sequence length="63" mass="6918">MPTVILLDVSLSMTKPVALSEGGETARKHLAELGINAFLDHLSIHSKLEFIALVFNSEKMHES</sequence>
<protein>
    <recommendedName>
        <fullName evidence="3">Integrator complex subunit 14</fullName>
    </recommendedName>
</protein>
<dbReference type="PANTHER" id="PTHR13532">
    <property type="match status" value="1"/>
</dbReference>
<dbReference type="PANTHER" id="PTHR13532:SF3">
    <property type="entry name" value="INTEGRATOR COMPLEX SUBUNIT 14"/>
    <property type="match status" value="1"/>
</dbReference>
<gene>
    <name evidence="1" type="ORF">ACAOBT_LOCUS6566</name>
</gene>
<dbReference type="GO" id="GO:0032039">
    <property type="term" value="C:integrator complex"/>
    <property type="evidence" value="ECO:0007669"/>
    <property type="project" value="InterPro"/>
</dbReference>
<dbReference type="AlphaFoldDB" id="A0A9P0K241"/>
<proteinExistence type="predicted"/>
<accession>A0A9P0K241</accession>
<reference evidence="1" key="1">
    <citation type="submission" date="2022-03" db="EMBL/GenBank/DDBJ databases">
        <authorList>
            <person name="Sayadi A."/>
        </authorList>
    </citation>
    <scope>NUCLEOTIDE SEQUENCE</scope>
</reference>
<dbReference type="OrthoDB" id="2374335at2759"/>
<evidence type="ECO:0008006" key="3">
    <source>
        <dbReference type="Google" id="ProtNLM"/>
    </source>
</evidence>
<dbReference type="GO" id="GO:0034472">
    <property type="term" value="P:snRNA 3'-end processing"/>
    <property type="evidence" value="ECO:0007669"/>
    <property type="project" value="TreeGrafter"/>
</dbReference>
<comment type="caution">
    <text evidence="1">The sequence shown here is derived from an EMBL/GenBank/DDBJ whole genome shotgun (WGS) entry which is preliminary data.</text>
</comment>
<name>A0A9P0K241_ACAOB</name>
<dbReference type="EMBL" id="CAKOFQ010006729">
    <property type="protein sequence ID" value="CAH1965879.1"/>
    <property type="molecule type" value="Genomic_DNA"/>
</dbReference>